<protein>
    <submittedName>
        <fullName evidence="2">Uncharacterized protein</fullName>
    </submittedName>
</protein>
<feature type="region of interest" description="Disordered" evidence="1">
    <location>
        <begin position="67"/>
        <end position="98"/>
    </location>
</feature>
<accession>A0A1L5P017</accession>
<reference evidence="2 3" key="1">
    <citation type="submission" date="2016-09" db="EMBL/GenBank/DDBJ databases">
        <title>The complete genome sequences of Rhizobium gallicum, symbiovars gallicum and phaseoli, symbionts associated to common bean (Phaseolus vulgaris).</title>
        <authorList>
            <person name="Bustos P."/>
            <person name="Santamaria R.I."/>
            <person name="Perez-Carrascal O.M."/>
            <person name="Juarez S."/>
            <person name="Lozano L."/>
            <person name="Martinez-Flores I."/>
            <person name="Martinez-Romero E."/>
            <person name="Cevallos M."/>
            <person name="Romero D."/>
            <person name="Davila G."/>
            <person name="Gonzalez V."/>
        </authorList>
    </citation>
    <scope>NUCLEOTIDE SEQUENCE [LARGE SCALE GENOMIC DNA]</scope>
    <source>
        <strain evidence="2 3">8C-3</strain>
    </source>
</reference>
<name>A0A1L5P017_RHIET</name>
<dbReference type="EMBL" id="CP017241">
    <property type="protein sequence ID" value="APO73485.1"/>
    <property type="molecule type" value="Genomic_DNA"/>
</dbReference>
<evidence type="ECO:0000256" key="1">
    <source>
        <dbReference type="SAM" id="MobiDB-lite"/>
    </source>
</evidence>
<dbReference type="AlphaFoldDB" id="A0A1L5P017"/>
<proteinExistence type="predicted"/>
<gene>
    <name evidence="2" type="ORF">AM571_CH00639</name>
</gene>
<feature type="compositionally biased region" description="Polar residues" evidence="1">
    <location>
        <begin position="89"/>
        <end position="98"/>
    </location>
</feature>
<dbReference type="Proteomes" id="UP000185109">
    <property type="component" value="Chromosome"/>
</dbReference>
<organism evidence="2 3">
    <name type="scientific">Rhizobium etli 8C-3</name>
    <dbReference type="NCBI Taxonomy" id="538025"/>
    <lineage>
        <taxon>Bacteria</taxon>
        <taxon>Pseudomonadati</taxon>
        <taxon>Pseudomonadota</taxon>
        <taxon>Alphaproteobacteria</taxon>
        <taxon>Hyphomicrobiales</taxon>
        <taxon>Rhizobiaceae</taxon>
        <taxon>Rhizobium/Agrobacterium group</taxon>
        <taxon>Rhizobium</taxon>
    </lineage>
</organism>
<evidence type="ECO:0000313" key="2">
    <source>
        <dbReference type="EMBL" id="APO73485.1"/>
    </source>
</evidence>
<evidence type="ECO:0000313" key="3">
    <source>
        <dbReference type="Proteomes" id="UP000185109"/>
    </source>
</evidence>
<sequence>MQRAGGVALSFSSSECGFPRAFRNPVSRLMQILAPNPRSVRELSSSVNVNDIDANIGASVDRMASCTSNADSNDAEVRKPAVHSGPLTACSTGKNTHD</sequence>